<gene>
    <name evidence="5" type="primary">AUGUSTUS-3.0.2_03779</name>
    <name evidence="5" type="ORF">TcasGA2_TC003779</name>
</gene>
<dbReference type="Proteomes" id="UP000007266">
    <property type="component" value="Linkage group 3"/>
</dbReference>
<evidence type="ECO:0000256" key="2">
    <source>
        <dbReference type="ARBA" id="ARBA00022729"/>
    </source>
</evidence>
<dbReference type="Gene3D" id="3.80.10.10">
    <property type="entry name" value="Ribonuclease Inhibitor"/>
    <property type="match status" value="3"/>
</dbReference>
<dbReference type="STRING" id="7070.D6WEN2"/>
<accession>D6WEN2</accession>
<sequence>MHHFRLLVFAILANFGPVSSATFENVSLVLNWRSGTNDQKTVTIRRDNELRNYVGQFGEVLIHHQNIPKLTKNSVSNLPKVTHLDLASCRIRKIEPGAFRFLPELTDLNLSGNLLEELENGIFDQVGFRTLYLENNRIKRIGDWVFRNLKMEYLFIDDNKISEWRSEWFRGTPLTSISMRNNQIQSFPRLAFEFLWHLNPQKDVILENLILSGNKLRQIDFDAFSGVKVILSLDLQNNSLTYLEPGIFDSVEVIDRIQLSNNKLAYLYQENFRKTRISELDLYDNLLECVPIEIFNVSDLEYLNIEKNPINCDCYHSWRIWKSKNKKPKIGGWERLENECKSPSGAQK</sequence>
<reference evidence="5 6" key="2">
    <citation type="journal article" date="2010" name="Nucleic Acids Res.">
        <title>BeetleBase in 2010: revisions to provide comprehensive genomic information for Tribolium castaneum.</title>
        <authorList>
            <person name="Kim H.S."/>
            <person name="Murphy T."/>
            <person name="Xia J."/>
            <person name="Caragea D."/>
            <person name="Park Y."/>
            <person name="Beeman R.W."/>
            <person name="Lorenzen M.D."/>
            <person name="Butcher S."/>
            <person name="Manak J.R."/>
            <person name="Brown S.J."/>
        </authorList>
    </citation>
    <scope>GENOME REANNOTATION</scope>
    <source>
        <strain evidence="5 6">Georgia GA2</strain>
    </source>
</reference>
<dbReference type="SUPFAM" id="SSF52058">
    <property type="entry name" value="L domain-like"/>
    <property type="match status" value="1"/>
</dbReference>
<dbReference type="SMART" id="SM00369">
    <property type="entry name" value="LRR_TYP"/>
    <property type="match status" value="7"/>
</dbReference>
<organism evidence="5 6">
    <name type="scientific">Tribolium castaneum</name>
    <name type="common">Red flour beetle</name>
    <dbReference type="NCBI Taxonomy" id="7070"/>
    <lineage>
        <taxon>Eukaryota</taxon>
        <taxon>Metazoa</taxon>
        <taxon>Ecdysozoa</taxon>
        <taxon>Arthropoda</taxon>
        <taxon>Hexapoda</taxon>
        <taxon>Insecta</taxon>
        <taxon>Pterygota</taxon>
        <taxon>Neoptera</taxon>
        <taxon>Endopterygota</taxon>
        <taxon>Coleoptera</taxon>
        <taxon>Polyphaga</taxon>
        <taxon>Cucujiformia</taxon>
        <taxon>Tenebrionidae</taxon>
        <taxon>Tenebrionidae incertae sedis</taxon>
        <taxon>Tribolium</taxon>
    </lineage>
</organism>
<dbReference type="PROSITE" id="PS51450">
    <property type="entry name" value="LRR"/>
    <property type="match status" value="1"/>
</dbReference>
<keyword evidence="2 4" id="KW-0732">Signal</keyword>
<dbReference type="InterPro" id="IPR050541">
    <property type="entry name" value="LRR_TM_domain-containing"/>
</dbReference>
<protein>
    <submittedName>
        <fullName evidence="5">Connectin-like Protein</fullName>
    </submittedName>
</protein>
<dbReference type="OMA" id="INEWAFT"/>
<dbReference type="EMBL" id="KQ971326">
    <property type="protein sequence ID" value="EFA00876.2"/>
    <property type="molecule type" value="Genomic_DNA"/>
</dbReference>
<feature type="chain" id="PRO_5007310590" evidence="4">
    <location>
        <begin position="21"/>
        <end position="348"/>
    </location>
</feature>
<dbReference type="PANTHER" id="PTHR24369:SF210">
    <property type="entry name" value="CHAOPTIN-RELATED"/>
    <property type="match status" value="1"/>
</dbReference>
<dbReference type="HOGENOM" id="CLU_837660_0_0_1"/>
<evidence type="ECO:0000256" key="4">
    <source>
        <dbReference type="SAM" id="SignalP"/>
    </source>
</evidence>
<dbReference type="InParanoid" id="D6WEN2"/>
<keyword evidence="3" id="KW-0677">Repeat</keyword>
<dbReference type="InterPro" id="IPR003591">
    <property type="entry name" value="Leu-rich_rpt_typical-subtyp"/>
</dbReference>
<reference evidence="5 6" key="1">
    <citation type="journal article" date="2008" name="Nature">
        <title>The genome of the model beetle and pest Tribolium castaneum.</title>
        <authorList>
            <consortium name="Tribolium Genome Sequencing Consortium"/>
            <person name="Richards S."/>
            <person name="Gibbs R.A."/>
            <person name="Weinstock G.M."/>
            <person name="Brown S.J."/>
            <person name="Denell R."/>
            <person name="Beeman R.W."/>
            <person name="Gibbs R."/>
            <person name="Beeman R.W."/>
            <person name="Brown S.J."/>
            <person name="Bucher G."/>
            <person name="Friedrich M."/>
            <person name="Grimmelikhuijzen C.J."/>
            <person name="Klingler M."/>
            <person name="Lorenzen M."/>
            <person name="Richards S."/>
            <person name="Roth S."/>
            <person name="Schroder R."/>
            <person name="Tautz D."/>
            <person name="Zdobnov E.M."/>
            <person name="Muzny D."/>
            <person name="Gibbs R.A."/>
            <person name="Weinstock G.M."/>
            <person name="Attaway T."/>
            <person name="Bell S."/>
            <person name="Buhay C.J."/>
            <person name="Chandrabose M.N."/>
            <person name="Chavez D."/>
            <person name="Clerk-Blankenburg K.P."/>
            <person name="Cree A."/>
            <person name="Dao M."/>
            <person name="Davis C."/>
            <person name="Chacko J."/>
            <person name="Dinh H."/>
            <person name="Dugan-Rocha S."/>
            <person name="Fowler G."/>
            <person name="Garner T.T."/>
            <person name="Garnes J."/>
            <person name="Gnirke A."/>
            <person name="Hawes A."/>
            <person name="Hernandez J."/>
            <person name="Hines S."/>
            <person name="Holder M."/>
            <person name="Hume J."/>
            <person name="Jhangiani S.N."/>
            <person name="Joshi V."/>
            <person name="Khan Z.M."/>
            <person name="Jackson L."/>
            <person name="Kovar C."/>
            <person name="Kowis A."/>
            <person name="Lee S."/>
            <person name="Lewis L.R."/>
            <person name="Margolis J."/>
            <person name="Morgan M."/>
            <person name="Nazareth L.V."/>
            <person name="Nguyen N."/>
            <person name="Okwuonu G."/>
            <person name="Parker D."/>
            <person name="Richards S."/>
            <person name="Ruiz S.J."/>
            <person name="Santibanez J."/>
            <person name="Savard J."/>
            <person name="Scherer S.E."/>
            <person name="Schneider B."/>
            <person name="Sodergren E."/>
            <person name="Tautz D."/>
            <person name="Vattahil S."/>
            <person name="Villasana D."/>
            <person name="White C.S."/>
            <person name="Wright R."/>
            <person name="Park Y."/>
            <person name="Beeman R.W."/>
            <person name="Lord J."/>
            <person name="Oppert B."/>
            <person name="Lorenzen M."/>
            <person name="Brown S."/>
            <person name="Wang L."/>
            <person name="Savard J."/>
            <person name="Tautz D."/>
            <person name="Richards S."/>
            <person name="Weinstock G."/>
            <person name="Gibbs R.A."/>
            <person name="Liu Y."/>
            <person name="Worley K."/>
            <person name="Weinstock G."/>
            <person name="Elsik C.G."/>
            <person name="Reese J.T."/>
            <person name="Elhaik E."/>
            <person name="Landan G."/>
            <person name="Graur D."/>
            <person name="Arensburger P."/>
            <person name="Atkinson P."/>
            <person name="Beeman R.W."/>
            <person name="Beidler J."/>
            <person name="Brown S.J."/>
            <person name="Demuth J.P."/>
            <person name="Drury D.W."/>
            <person name="Du Y.Z."/>
            <person name="Fujiwara H."/>
            <person name="Lorenzen M."/>
            <person name="Maselli V."/>
            <person name="Osanai M."/>
            <person name="Park Y."/>
            <person name="Robertson H.M."/>
            <person name="Tu Z."/>
            <person name="Wang J.J."/>
            <person name="Wang S."/>
            <person name="Richards S."/>
            <person name="Song H."/>
            <person name="Zhang L."/>
            <person name="Sodergren E."/>
            <person name="Werner D."/>
            <person name="Stanke M."/>
            <person name="Morgenstern B."/>
            <person name="Solovyev V."/>
            <person name="Kosarev P."/>
            <person name="Brown G."/>
            <person name="Chen H.C."/>
            <person name="Ermolaeva O."/>
            <person name="Hlavina W."/>
            <person name="Kapustin Y."/>
            <person name="Kiryutin B."/>
            <person name="Kitts P."/>
            <person name="Maglott D."/>
            <person name="Pruitt K."/>
            <person name="Sapojnikov V."/>
            <person name="Souvorov A."/>
            <person name="Mackey A.J."/>
            <person name="Waterhouse R.M."/>
            <person name="Wyder S."/>
            <person name="Zdobnov E.M."/>
            <person name="Zdobnov E.M."/>
            <person name="Wyder S."/>
            <person name="Kriventseva E.V."/>
            <person name="Kadowaki T."/>
            <person name="Bork P."/>
            <person name="Aranda M."/>
            <person name="Bao R."/>
            <person name="Beermann A."/>
            <person name="Berns N."/>
            <person name="Bolognesi R."/>
            <person name="Bonneton F."/>
            <person name="Bopp D."/>
            <person name="Brown S.J."/>
            <person name="Bucher G."/>
            <person name="Butts T."/>
            <person name="Chaumot A."/>
            <person name="Denell R.E."/>
            <person name="Ferrier D.E."/>
            <person name="Friedrich M."/>
            <person name="Gordon C.M."/>
            <person name="Jindra M."/>
            <person name="Klingler M."/>
            <person name="Lan Q."/>
            <person name="Lattorff H.M."/>
            <person name="Laudet V."/>
            <person name="von Levetsow C."/>
            <person name="Liu Z."/>
            <person name="Lutz R."/>
            <person name="Lynch J.A."/>
            <person name="da Fonseca R.N."/>
            <person name="Posnien N."/>
            <person name="Reuter R."/>
            <person name="Roth S."/>
            <person name="Savard J."/>
            <person name="Schinko J.B."/>
            <person name="Schmitt C."/>
            <person name="Schoppmeier M."/>
            <person name="Schroder R."/>
            <person name="Shippy T.D."/>
            <person name="Simonnet F."/>
            <person name="Marques-Souza H."/>
            <person name="Tautz D."/>
            <person name="Tomoyasu Y."/>
            <person name="Trauner J."/>
            <person name="Van der Zee M."/>
            <person name="Vervoort M."/>
            <person name="Wittkopp N."/>
            <person name="Wimmer E.A."/>
            <person name="Yang X."/>
            <person name="Jones A.K."/>
            <person name="Sattelle D.B."/>
            <person name="Ebert P.R."/>
            <person name="Nelson D."/>
            <person name="Scott J.G."/>
            <person name="Beeman R.W."/>
            <person name="Muthukrishnan S."/>
            <person name="Kramer K.J."/>
            <person name="Arakane Y."/>
            <person name="Beeman R.W."/>
            <person name="Zhu Q."/>
            <person name="Hogenkamp D."/>
            <person name="Dixit R."/>
            <person name="Oppert B."/>
            <person name="Jiang H."/>
            <person name="Zou Z."/>
            <person name="Marshall J."/>
            <person name="Elpidina E."/>
            <person name="Vinokurov K."/>
            <person name="Oppert C."/>
            <person name="Zou Z."/>
            <person name="Evans J."/>
            <person name="Lu Z."/>
            <person name="Zhao P."/>
            <person name="Sumathipala N."/>
            <person name="Altincicek B."/>
            <person name="Vilcinskas A."/>
            <person name="Williams M."/>
            <person name="Hultmark D."/>
            <person name="Hetru C."/>
            <person name="Jiang H."/>
            <person name="Grimmelikhuijzen C.J."/>
            <person name="Hauser F."/>
            <person name="Cazzamali G."/>
            <person name="Williamson M."/>
            <person name="Park Y."/>
            <person name="Li B."/>
            <person name="Tanaka Y."/>
            <person name="Predel R."/>
            <person name="Neupert S."/>
            <person name="Schachtner J."/>
            <person name="Verleyen P."/>
            <person name="Raible F."/>
            <person name="Bork P."/>
            <person name="Friedrich M."/>
            <person name="Walden K.K."/>
            <person name="Robertson H.M."/>
            <person name="Angeli S."/>
            <person name="Foret S."/>
            <person name="Bucher G."/>
            <person name="Schuetz S."/>
            <person name="Maleszka R."/>
            <person name="Wimmer E.A."/>
            <person name="Beeman R.W."/>
            <person name="Lorenzen M."/>
            <person name="Tomoyasu Y."/>
            <person name="Miller S.C."/>
            <person name="Grossmann D."/>
            <person name="Bucher G."/>
        </authorList>
    </citation>
    <scope>NUCLEOTIDE SEQUENCE [LARGE SCALE GENOMIC DNA]</scope>
    <source>
        <strain evidence="5 6">Georgia GA2</strain>
    </source>
</reference>
<dbReference type="PANTHER" id="PTHR24369">
    <property type="entry name" value="ANTIGEN BSP, PUTATIVE-RELATED"/>
    <property type="match status" value="1"/>
</dbReference>
<dbReference type="Pfam" id="PF13855">
    <property type="entry name" value="LRR_8"/>
    <property type="match status" value="2"/>
</dbReference>
<evidence type="ECO:0000313" key="5">
    <source>
        <dbReference type="EMBL" id="EFA00876.2"/>
    </source>
</evidence>
<evidence type="ECO:0000256" key="3">
    <source>
        <dbReference type="ARBA" id="ARBA00022737"/>
    </source>
</evidence>
<evidence type="ECO:0000313" key="6">
    <source>
        <dbReference type="Proteomes" id="UP000007266"/>
    </source>
</evidence>
<keyword evidence="6" id="KW-1185">Reference proteome</keyword>
<dbReference type="eggNOG" id="KOG4194">
    <property type="taxonomic scope" value="Eukaryota"/>
</dbReference>
<proteinExistence type="predicted"/>
<keyword evidence="1" id="KW-0433">Leucine-rich repeat</keyword>
<dbReference type="InterPro" id="IPR001611">
    <property type="entry name" value="Leu-rich_rpt"/>
</dbReference>
<name>D6WEN2_TRICA</name>
<feature type="signal peptide" evidence="4">
    <location>
        <begin position="1"/>
        <end position="20"/>
    </location>
</feature>
<dbReference type="AlphaFoldDB" id="D6WEN2"/>
<dbReference type="InterPro" id="IPR032675">
    <property type="entry name" value="LRR_dom_sf"/>
</dbReference>
<evidence type="ECO:0000256" key="1">
    <source>
        <dbReference type="ARBA" id="ARBA00022614"/>
    </source>
</evidence>